<dbReference type="InterPro" id="IPR009003">
    <property type="entry name" value="Peptidase_S1_PA"/>
</dbReference>
<proteinExistence type="predicted"/>
<dbReference type="SMART" id="SM00020">
    <property type="entry name" value="Tryp_SPc"/>
    <property type="match status" value="1"/>
</dbReference>
<dbReference type="SUPFAM" id="SSF50494">
    <property type="entry name" value="Trypsin-like serine proteases"/>
    <property type="match status" value="1"/>
</dbReference>
<dbReference type="GO" id="GO:0004252">
    <property type="term" value="F:serine-type endopeptidase activity"/>
    <property type="evidence" value="ECO:0007669"/>
    <property type="project" value="InterPro"/>
</dbReference>
<evidence type="ECO:0000256" key="5">
    <source>
        <dbReference type="SAM" id="SignalP"/>
    </source>
</evidence>
<dbReference type="CDD" id="cd00190">
    <property type="entry name" value="Tryp_SPc"/>
    <property type="match status" value="1"/>
</dbReference>
<keyword evidence="7" id="KW-1185">Reference proteome</keyword>
<reference evidence="8" key="1">
    <citation type="submission" date="2015-08" db="UniProtKB">
        <authorList>
            <consortium name="WormBaseParasite"/>
        </authorList>
    </citation>
    <scope>IDENTIFICATION</scope>
</reference>
<evidence type="ECO:0000256" key="2">
    <source>
        <dbReference type="ARBA" id="ARBA00022801"/>
    </source>
</evidence>
<dbReference type="Gene3D" id="2.40.10.10">
    <property type="entry name" value="Trypsin-like serine proteases"/>
    <property type="match status" value="1"/>
</dbReference>
<dbReference type="InterPro" id="IPR001254">
    <property type="entry name" value="Trypsin_dom"/>
</dbReference>
<evidence type="ECO:0000313" key="8">
    <source>
        <dbReference type="WBParaSite" id="SSTP_0000435100.1"/>
    </source>
</evidence>
<dbReference type="GO" id="GO:0006508">
    <property type="term" value="P:proteolysis"/>
    <property type="evidence" value="ECO:0007669"/>
    <property type="project" value="UniProtKB-KW"/>
</dbReference>
<dbReference type="Proteomes" id="UP000035681">
    <property type="component" value="Unplaced"/>
</dbReference>
<keyword evidence="4" id="KW-1015">Disulfide bond</keyword>
<evidence type="ECO:0000256" key="3">
    <source>
        <dbReference type="ARBA" id="ARBA00022825"/>
    </source>
</evidence>
<evidence type="ECO:0000256" key="1">
    <source>
        <dbReference type="ARBA" id="ARBA00022670"/>
    </source>
</evidence>
<dbReference type="InterPro" id="IPR001314">
    <property type="entry name" value="Peptidase_S1A"/>
</dbReference>
<accession>A0A0K0E4D2</accession>
<keyword evidence="2" id="KW-0378">Hydrolase</keyword>
<dbReference type="PRINTS" id="PR00722">
    <property type="entry name" value="CHYMOTRYPSIN"/>
</dbReference>
<organism evidence="8">
    <name type="scientific">Strongyloides stercoralis</name>
    <name type="common">Threadworm</name>
    <dbReference type="NCBI Taxonomy" id="6248"/>
    <lineage>
        <taxon>Eukaryota</taxon>
        <taxon>Metazoa</taxon>
        <taxon>Ecdysozoa</taxon>
        <taxon>Nematoda</taxon>
        <taxon>Chromadorea</taxon>
        <taxon>Rhabditida</taxon>
        <taxon>Tylenchina</taxon>
        <taxon>Panagrolaimomorpha</taxon>
        <taxon>Strongyloidoidea</taxon>
        <taxon>Strongyloididae</taxon>
        <taxon>Strongyloides</taxon>
    </lineage>
</organism>
<dbReference type="STRING" id="6248.A0A0K0E4D2"/>
<evidence type="ECO:0000313" key="9">
    <source>
        <dbReference type="WBParaSite" id="TCONS_00014335.p1"/>
    </source>
</evidence>
<dbReference type="InterPro" id="IPR043504">
    <property type="entry name" value="Peptidase_S1_PA_chymotrypsin"/>
</dbReference>
<feature type="signal peptide" evidence="5">
    <location>
        <begin position="1"/>
        <end position="20"/>
    </location>
</feature>
<dbReference type="InterPro" id="IPR033116">
    <property type="entry name" value="TRYPSIN_SER"/>
</dbReference>
<dbReference type="AlphaFoldDB" id="A0A0K0E4D2"/>
<keyword evidence="3" id="KW-0720">Serine protease</keyword>
<evidence type="ECO:0000259" key="6">
    <source>
        <dbReference type="PROSITE" id="PS50240"/>
    </source>
</evidence>
<keyword evidence="1" id="KW-0645">Protease</keyword>
<dbReference type="PROSITE" id="PS50240">
    <property type="entry name" value="TRYPSIN_DOM"/>
    <property type="match status" value="1"/>
</dbReference>
<dbReference type="PANTHER" id="PTHR24252">
    <property type="entry name" value="ACROSIN-RELATED"/>
    <property type="match status" value="1"/>
</dbReference>
<protein>
    <submittedName>
        <fullName evidence="8 9">Peptidase S1 domain-containing protein</fullName>
    </submittedName>
</protein>
<evidence type="ECO:0000313" key="7">
    <source>
        <dbReference type="Proteomes" id="UP000035681"/>
    </source>
</evidence>
<evidence type="ECO:0000256" key="4">
    <source>
        <dbReference type="ARBA" id="ARBA00023157"/>
    </source>
</evidence>
<dbReference type="Pfam" id="PF00089">
    <property type="entry name" value="Trypsin"/>
    <property type="match status" value="1"/>
</dbReference>
<sequence>MKSFLLITVILILKITLILSKKECGIVFNDKRNNDILNKRSISKIVGGDISSNNSWPWIVQIAIKKNNQVVCGGALISDDLVLTVAHCFRDGKTNKSEHLRVYYGSNVMFEKEYVDVEDISKHPSFFFEYDRAGYDISLLKLKEKVKFDFTTFPLCLPDEDVKVSDICFAAGFGYDKENGYQSEYLKEILVPVMPMSLCNDEDHYGGIVDEKSNFCGGYSSGIKDICQGDSGGPLMCLNDDIWKAQGIASWGHGCGRLYRPGVYSNVNKLKPWIVSQLKKYKKNITDFYENE</sequence>
<dbReference type="WBParaSite" id="TCONS_00014335.p1">
    <property type="protein sequence ID" value="TCONS_00014335.p1"/>
    <property type="gene ID" value="XLOC_009549"/>
</dbReference>
<name>A0A0K0E4D2_STRER</name>
<dbReference type="PROSITE" id="PS00135">
    <property type="entry name" value="TRYPSIN_SER"/>
    <property type="match status" value="1"/>
</dbReference>
<keyword evidence="5" id="KW-0732">Signal</keyword>
<dbReference type="WBParaSite" id="SSTP_0000435100.1">
    <property type="protein sequence ID" value="SSTP_0000435100.1"/>
    <property type="gene ID" value="SSTP_0000435100"/>
</dbReference>
<dbReference type="FunFam" id="2.40.10.10:FF:000003">
    <property type="entry name" value="Transmembrane serine protease 3"/>
    <property type="match status" value="1"/>
</dbReference>
<dbReference type="PANTHER" id="PTHR24252:SF18">
    <property type="entry name" value="OVOCHYMASE 1"/>
    <property type="match status" value="1"/>
</dbReference>
<feature type="chain" id="PRO_5005327416" evidence="5">
    <location>
        <begin position="21"/>
        <end position="292"/>
    </location>
</feature>
<feature type="domain" description="Peptidase S1" evidence="6">
    <location>
        <begin position="45"/>
        <end position="279"/>
    </location>
</feature>